<dbReference type="EMBL" id="CP019791">
    <property type="protein sequence ID" value="AQT69869.1"/>
    <property type="molecule type" value="Genomic_DNA"/>
</dbReference>
<dbReference type="Proteomes" id="UP000189674">
    <property type="component" value="Chromosome"/>
</dbReference>
<feature type="transmembrane region" description="Helical" evidence="1">
    <location>
        <begin position="32"/>
        <end position="52"/>
    </location>
</feature>
<evidence type="ECO:0000256" key="1">
    <source>
        <dbReference type="SAM" id="Phobius"/>
    </source>
</evidence>
<keyword evidence="1" id="KW-1133">Transmembrane helix</keyword>
<name>A0A1U9NPN3_9BACT</name>
<evidence type="ECO:0000313" key="2">
    <source>
        <dbReference type="EMBL" id="AQT69869.1"/>
    </source>
</evidence>
<reference evidence="3" key="1">
    <citation type="submission" date="2017-02" db="EMBL/GenBank/DDBJ databases">
        <title>Comparative genomics and description of representatives of a novel lineage of planctomycetes thriving in anoxic sediments.</title>
        <authorList>
            <person name="Spring S."/>
            <person name="Bunk B."/>
            <person name="Sproer C."/>
        </authorList>
    </citation>
    <scope>NUCLEOTIDE SEQUENCE [LARGE SCALE GENOMIC DNA]</scope>
    <source>
        <strain evidence="3">ST-NAGAB-D1</strain>
    </source>
</reference>
<organism evidence="2 3">
    <name type="scientific">Anaerohalosphaera lusitana</name>
    <dbReference type="NCBI Taxonomy" id="1936003"/>
    <lineage>
        <taxon>Bacteria</taxon>
        <taxon>Pseudomonadati</taxon>
        <taxon>Planctomycetota</taxon>
        <taxon>Phycisphaerae</taxon>
        <taxon>Sedimentisphaerales</taxon>
        <taxon>Anaerohalosphaeraceae</taxon>
        <taxon>Anaerohalosphaera</taxon>
    </lineage>
</organism>
<accession>A0A1U9NPN3</accession>
<dbReference type="KEGG" id="alus:STSP2_03069"/>
<evidence type="ECO:0000313" key="3">
    <source>
        <dbReference type="Proteomes" id="UP000189674"/>
    </source>
</evidence>
<keyword evidence="1" id="KW-0812">Transmembrane</keyword>
<keyword evidence="3" id="KW-1185">Reference proteome</keyword>
<dbReference type="STRING" id="1936003.STSP2_03069"/>
<protein>
    <submittedName>
        <fullName evidence="2">Uncharacterized protein</fullName>
    </submittedName>
</protein>
<dbReference type="AlphaFoldDB" id="A0A1U9NPN3"/>
<keyword evidence="1" id="KW-0472">Membrane</keyword>
<proteinExistence type="predicted"/>
<sequence length="53" mass="6406">MNKLHALKHLSGGDYVHTPKWWKDHVLYDQRYWWGEWILFWIALLVTVLVLAG</sequence>
<dbReference type="RefSeq" id="WP_169853254.1">
    <property type="nucleotide sequence ID" value="NZ_CP019791.1"/>
</dbReference>
<gene>
    <name evidence="2" type="ORF">STSP2_03069</name>
</gene>